<dbReference type="Pfam" id="PF25995">
    <property type="entry name" value="STB6_N"/>
    <property type="match status" value="1"/>
</dbReference>
<keyword evidence="3" id="KW-1185">Reference proteome</keyword>
<name>A0A0D2N090_HYPSF</name>
<protein>
    <recommendedName>
        <fullName evidence="1">STB6-like N-terminal domain-containing protein</fullName>
    </recommendedName>
</protein>
<dbReference type="PANTHER" id="PTHR31011">
    <property type="entry name" value="PROTEIN STB2-RELATED"/>
    <property type="match status" value="1"/>
</dbReference>
<gene>
    <name evidence="2" type="ORF">HYPSUDRAFT_210317</name>
</gene>
<dbReference type="OrthoDB" id="19806at2759"/>
<dbReference type="Proteomes" id="UP000054270">
    <property type="component" value="Unassembled WGS sequence"/>
</dbReference>
<evidence type="ECO:0000313" key="3">
    <source>
        <dbReference type="Proteomes" id="UP000054270"/>
    </source>
</evidence>
<evidence type="ECO:0000313" key="2">
    <source>
        <dbReference type="EMBL" id="KJA12614.1"/>
    </source>
</evidence>
<proteinExistence type="predicted"/>
<feature type="domain" description="STB6-like N-terminal" evidence="1">
    <location>
        <begin position="72"/>
        <end position="183"/>
    </location>
</feature>
<evidence type="ECO:0000259" key="1">
    <source>
        <dbReference type="Pfam" id="PF25995"/>
    </source>
</evidence>
<sequence>MGGVVGRACAEQDMDGEWFFDDAGLHLPVGQGRTTPRATAFTLRAARRRRAAQTLSLLPASPVPPPKRFRRVRTAVILALYQLYAVERWITSRDRTPLLVVHTGVPEHSVVLDAYAPFDLAAWSSAITALRANGSRRKPTPQGTVMLTSFAHFRSYYTIVPIPGVEHLAMQQQLYATINLLRMGCSARSAFTLEDPGETTKDRFISSYLLPESTVHPTTATTGRHSSPRFSSFKVEPIQAALAIFGIYSIEFASVSHSLLVDGLLCDTTLAGNKIWTARIGAPCVGLLQPTDRIIDSSFVAALLSLVLATRNRLTSSRAIHSSARTHSPSH</sequence>
<dbReference type="EMBL" id="KN818073">
    <property type="protein sequence ID" value="KJA12614.1"/>
    <property type="molecule type" value="Genomic_DNA"/>
</dbReference>
<dbReference type="STRING" id="945553.A0A0D2N090"/>
<organism evidence="2 3">
    <name type="scientific">Hypholoma sublateritium (strain FD-334 SS-4)</name>
    <dbReference type="NCBI Taxonomy" id="945553"/>
    <lineage>
        <taxon>Eukaryota</taxon>
        <taxon>Fungi</taxon>
        <taxon>Dikarya</taxon>
        <taxon>Basidiomycota</taxon>
        <taxon>Agaricomycotina</taxon>
        <taxon>Agaricomycetes</taxon>
        <taxon>Agaricomycetidae</taxon>
        <taxon>Agaricales</taxon>
        <taxon>Agaricineae</taxon>
        <taxon>Strophariaceae</taxon>
        <taxon>Hypholoma</taxon>
    </lineage>
</organism>
<dbReference type="OMA" id="GAINDWW"/>
<dbReference type="InterPro" id="IPR059025">
    <property type="entry name" value="STB6_N"/>
</dbReference>
<accession>A0A0D2N090</accession>
<dbReference type="PANTHER" id="PTHR31011:SF2">
    <property type="entry name" value="PROTEIN STB2-RELATED"/>
    <property type="match status" value="1"/>
</dbReference>
<reference evidence="3" key="1">
    <citation type="submission" date="2014-04" db="EMBL/GenBank/DDBJ databases">
        <title>Evolutionary Origins and Diversification of the Mycorrhizal Mutualists.</title>
        <authorList>
            <consortium name="DOE Joint Genome Institute"/>
            <consortium name="Mycorrhizal Genomics Consortium"/>
            <person name="Kohler A."/>
            <person name="Kuo A."/>
            <person name="Nagy L.G."/>
            <person name="Floudas D."/>
            <person name="Copeland A."/>
            <person name="Barry K.W."/>
            <person name="Cichocki N."/>
            <person name="Veneault-Fourrey C."/>
            <person name="LaButti K."/>
            <person name="Lindquist E.A."/>
            <person name="Lipzen A."/>
            <person name="Lundell T."/>
            <person name="Morin E."/>
            <person name="Murat C."/>
            <person name="Riley R."/>
            <person name="Ohm R."/>
            <person name="Sun H."/>
            <person name="Tunlid A."/>
            <person name="Henrissat B."/>
            <person name="Grigoriev I.V."/>
            <person name="Hibbett D.S."/>
            <person name="Martin F."/>
        </authorList>
    </citation>
    <scope>NUCLEOTIDE SEQUENCE [LARGE SCALE GENOMIC DNA]</scope>
    <source>
        <strain evidence="3">FD-334 SS-4</strain>
    </source>
</reference>
<dbReference type="InterPro" id="IPR038919">
    <property type="entry name" value="STB2/STB2"/>
</dbReference>
<dbReference type="GO" id="GO:0070822">
    <property type="term" value="C:Sin3-type complex"/>
    <property type="evidence" value="ECO:0007669"/>
    <property type="project" value="TreeGrafter"/>
</dbReference>
<dbReference type="AlphaFoldDB" id="A0A0D2N090"/>